<feature type="repeat" description="WD" evidence="3">
    <location>
        <begin position="141"/>
        <end position="174"/>
    </location>
</feature>
<feature type="repeat" description="WD" evidence="3">
    <location>
        <begin position="54"/>
        <end position="95"/>
    </location>
</feature>
<dbReference type="GO" id="GO:0042393">
    <property type="term" value="F:histone binding"/>
    <property type="evidence" value="ECO:0007669"/>
    <property type="project" value="TreeGrafter"/>
</dbReference>
<dbReference type="OrthoDB" id="674604at2759"/>
<dbReference type="InterPro" id="IPR020472">
    <property type="entry name" value="WD40_PAC1"/>
</dbReference>
<dbReference type="EMBL" id="JAHDYR010000025">
    <property type="protein sequence ID" value="KAG9393270.1"/>
    <property type="molecule type" value="Genomic_DNA"/>
</dbReference>
<keyword evidence="2" id="KW-0677">Repeat</keyword>
<sequence>METPAEHEGAVPPEETTEPIEDESVVPPEQPEAVEEHIDYKHRMERRFFNDFALEGHTDIVTCVQFSPDGKKLASGSADKTIVIWDLTHREPSLVLNGHENGVNAIAWAPNSRHLASASDDCTVRLWDTESGHREPCIFTYTGHFAPVISVGVSDDHTHIISGSSDQTVRLWSVGFIDPIQGATSKGWKCVHTFRAHTSAVSAVLIFNTSGGPRAVTADCTGVLRLWDLHTKTCLSSILYHSPASPVISLSMAPSRRAIVAGCLGSKLAVIRLSDDYMKTAYDLQCEHEAEGRFTPSTCMADDKYCIAVSASELPDLSGLTEEQKKEKKDLALFFYNVETGATIESVPIASQHTILGLDTCVGKGDDMIAVTGSMGKGTKGNIFVVFILRRAFQTGQAEPRGPIEEAQKLEDDGDVEM</sequence>
<protein>
    <submittedName>
        <fullName evidence="5">WD domain G-beta repeat</fullName>
    </submittedName>
</protein>
<dbReference type="InterPro" id="IPR019775">
    <property type="entry name" value="WD40_repeat_CS"/>
</dbReference>
<accession>A0A8J6AWE0</accession>
<gene>
    <name evidence="5" type="ORF">J8273_3403</name>
</gene>
<feature type="compositionally biased region" description="Acidic residues" evidence="4">
    <location>
        <begin position="15"/>
        <end position="24"/>
    </location>
</feature>
<dbReference type="PROSITE" id="PS50294">
    <property type="entry name" value="WD_REPEATS_REGION"/>
    <property type="match status" value="3"/>
</dbReference>
<dbReference type="Gene3D" id="2.130.10.10">
    <property type="entry name" value="YVTN repeat-like/Quinoprotein amine dehydrogenase"/>
    <property type="match status" value="1"/>
</dbReference>
<feature type="repeat" description="WD" evidence="3">
    <location>
        <begin position="96"/>
        <end position="132"/>
    </location>
</feature>
<dbReference type="InterPro" id="IPR015943">
    <property type="entry name" value="WD40/YVTN_repeat-like_dom_sf"/>
</dbReference>
<comment type="caution">
    <text evidence="5">The sequence shown here is derived from an EMBL/GenBank/DDBJ whole genome shotgun (WGS) entry which is preliminary data.</text>
</comment>
<dbReference type="PANTHER" id="PTHR22847:SF637">
    <property type="entry name" value="WD REPEAT DOMAIN 5B"/>
    <property type="match status" value="1"/>
</dbReference>
<dbReference type="InterPro" id="IPR001680">
    <property type="entry name" value="WD40_rpt"/>
</dbReference>
<dbReference type="PROSITE" id="PS50082">
    <property type="entry name" value="WD_REPEATS_2"/>
    <property type="match status" value="3"/>
</dbReference>
<dbReference type="PRINTS" id="PR00320">
    <property type="entry name" value="GPROTEINBRPT"/>
</dbReference>
<reference evidence="5" key="1">
    <citation type="submission" date="2021-05" db="EMBL/GenBank/DDBJ databases">
        <title>A free-living protist that lacks canonical eukaryotic 1 DNA replication and segregation systems.</title>
        <authorList>
            <person name="Salas-Leiva D.E."/>
            <person name="Tromer E.C."/>
            <person name="Curtis B.A."/>
            <person name="Jerlstrom-Hultqvist J."/>
            <person name="Kolisko M."/>
            <person name="Yi Z."/>
            <person name="Salas-Leiva J.S."/>
            <person name="Gallot-Lavallee L."/>
            <person name="Kops G.J.P.L."/>
            <person name="Archibald J.M."/>
            <person name="Simpson A.G.B."/>
            <person name="Roger A.J."/>
        </authorList>
    </citation>
    <scope>NUCLEOTIDE SEQUENCE</scope>
    <source>
        <strain evidence="5">BICM</strain>
    </source>
</reference>
<keyword evidence="6" id="KW-1185">Reference proteome</keyword>
<dbReference type="Proteomes" id="UP000717585">
    <property type="component" value="Unassembled WGS sequence"/>
</dbReference>
<dbReference type="AlphaFoldDB" id="A0A8J6AWE0"/>
<evidence type="ECO:0000313" key="6">
    <source>
        <dbReference type="Proteomes" id="UP000717585"/>
    </source>
</evidence>
<evidence type="ECO:0000313" key="5">
    <source>
        <dbReference type="EMBL" id="KAG9393270.1"/>
    </source>
</evidence>
<dbReference type="PANTHER" id="PTHR22847">
    <property type="entry name" value="WD40 REPEAT PROTEIN"/>
    <property type="match status" value="1"/>
</dbReference>
<dbReference type="PROSITE" id="PS00678">
    <property type="entry name" value="WD_REPEATS_1"/>
    <property type="match status" value="2"/>
</dbReference>
<evidence type="ECO:0000256" key="3">
    <source>
        <dbReference type="PROSITE-ProRule" id="PRU00221"/>
    </source>
</evidence>
<dbReference type="InterPro" id="IPR036322">
    <property type="entry name" value="WD40_repeat_dom_sf"/>
</dbReference>
<dbReference type="SMART" id="SM00320">
    <property type="entry name" value="WD40"/>
    <property type="match status" value="5"/>
</dbReference>
<name>A0A8J6AWE0_9EUKA</name>
<dbReference type="SUPFAM" id="SSF50978">
    <property type="entry name" value="WD40 repeat-like"/>
    <property type="match status" value="1"/>
</dbReference>
<dbReference type="Pfam" id="PF00400">
    <property type="entry name" value="WD40"/>
    <property type="match status" value="4"/>
</dbReference>
<evidence type="ECO:0000256" key="2">
    <source>
        <dbReference type="ARBA" id="ARBA00022737"/>
    </source>
</evidence>
<keyword evidence="1 3" id="KW-0853">WD repeat</keyword>
<feature type="compositionally biased region" description="Basic and acidic residues" evidence="4">
    <location>
        <begin position="402"/>
        <end position="411"/>
    </location>
</feature>
<evidence type="ECO:0000256" key="4">
    <source>
        <dbReference type="SAM" id="MobiDB-lite"/>
    </source>
</evidence>
<feature type="region of interest" description="Disordered" evidence="4">
    <location>
        <begin position="398"/>
        <end position="418"/>
    </location>
</feature>
<proteinExistence type="predicted"/>
<organism evidence="5 6">
    <name type="scientific">Carpediemonas membranifera</name>
    <dbReference type="NCBI Taxonomy" id="201153"/>
    <lineage>
        <taxon>Eukaryota</taxon>
        <taxon>Metamonada</taxon>
        <taxon>Carpediemonas-like organisms</taxon>
        <taxon>Carpediemonas</taxon>
    </lineage>
</organism>
<feature type="region of interest" description="Disordered" evidence="4">
    <location>
        <begin position="1"/>
        <end position="32"/>
    </location>
</feature>
<dbReference type="GO" id="GO:0048188">
    <property type="term" value="C:Set1C/COMPASS complex"/>
    <property type="evidence" value="ECO:0007669"/>
    <property type="project" value="TreeGrafter"/>
</dbReference>
<evidence type="ECO:0000256" key="1">
    <source>
        <dbReference type="ARBA" id="ARBA00022574"/>
    </source>
</evidence>
<dbReference type="CDD" id="cd00200">
    <property type="entry name" value="WD40"/>
    <property type="match status" value="1"/>
</dbReference>